<feature type="transmembrane region" description="Helical" evidence="13">
    <location>
        <begin position="136"/>
        <end position="154"/>
    </location>
</feature>
<dbReference type="AlphaFoldDB" id="A0A871RDZ7"/>
<keyword evidence="6 13" id="KW-0812">Transmembrane</keyword>
<organism evidence="15 16">
    <name type="scientific">Dekkera bruxellensis</name>
    <name type="common">Brettanomyces custersii</name>
    <dbReference type="NCBI Taxonomy" id="5007"/>
    <lineage>
        <taxon>Eukaryota</taxon>
        <taxon>Fungi</taxon>
        <taxon>Dikarya</taxon>
        <taxon>Ascomycota</taxon>
        <taxon>Saccharomycotina</taxon>
        <taxon>Pichiomycetes</taxon>
        <taxon>Pichiales</taxon>
        <taxon>Pichiaceae</taxon>
        <taxon>Brettanomyces</taxon>
    </lineage>
</organism>
<dbReference type="OrthoDB" id="10257275at2759"/>
<dbReference type="SUPFAM" id="SSF144091">
    <property type="entry name" value="Rhomboid-like"/>
    <property type="match status" value="1"/>
</dbReference>
<evidence type="ECO:0000259" key="14">
    <source>
        <dbReference type="Pfam" id="PF01694"/>
    </source>
</evidence>
<feature type="transmembrane region" description="Helical" evidence="13">
    <location>
        <begin position="75"/>
        <end position="96"/>
    </location>
</feature>
<keyword evidence="8 13" id="KW-1133">Transmembrane helix</keyword>
<feature type="transmembrane region" description="Helical" evidence="13">
    <location>
        <begin position="20"/>
        <end position="44"/>
    </location>
</feature>
<evidence type="ECO:0000256" key="7">
    <source>
        <dbReference type="ARBA" id="ARBA00022801"/>
    </source>
</evidence>
<evidence type="ECO:0000256" key="2">
    <source>
        <dbReference type="ARBA" id="ARBA00004257"/>
    </source>
</evidence>
<comment type="function">
    <text evidence="10">Probable rhomboid-type serine protease that catalyzes intramembrane proteolysis.</text>
</comment>
<protein>
    <recommendedName>
        <fullName evidence="11">Rhomboid-type serine protease 2</fullName>
        <ecNumber evidence="4">3.4.21.105</ecNumber>
    </recommendedName>
    <alternativeName>
        <fullName evidence="12">Rhomboid protein 2</fullName>
    </alternativeName>
</protein>
<evidence type="ECO:0000256" key="6">
    <source>
        <dbReference type="ARBA" id="ARBA00022692"/>
    </source>
</evidence>
<keyword evidence="7" id="KW-0378">Hydrolase</keyword>
<keyword evidence="5" id="KW-0645">Protease</keyword>
<dbReference type="Proteomes" id="UP000663131">
    <property type="component" value="Chromosome 8"/>
</dbReference>
<dbReference type="KEGG" id="bbrx:BRETT_000973"/>
<evidence type="ECO:0000256" key="3">
    <source>
        <dbReference type="ARBA" id="ARBA00009045"/>
    </source>
</evidence>
<evidence type="ECO:0000256" key="1">
    <source>
        <dbReference type="ARBA" id="ARBA00000156"/>
    </source>
</evidence>
<evidence type="ECO:0000256" key="10">
    <source>
        <dbReference type="ARBA" id="ARBA00037147"/>
    </source>
</evidence>
<reference evidence="15" key="2">
    <citation type="journal article" name="BMC Genomics">
        <title>New genome assemblies reveal patterns of domestication and adaptation across Brettanomyces (Dekkera) species.</title>
        <authorList>
            <person name="Roach M.J."/>
            <person name="Borneman A.R."/>
        </authorList>
    </citation>
    <scope>NUCLEOTIDE SEQUENCE</scope>
    <source>
        <strain evidence="15">UCD 2041</strain>
    </source>
</reference>
<reference evidence="15" key="1">
    <citation type="submission" date="2020-10" db="EMBL/GenBank/DDBJ databases">
        <authorList>
            <person name="Palmer J.M."/>
        </authorList>
    </citation>
    <scope>NUCLEOTIDE SEQUENCE</scope>
    <source>
        <strain evidence="15">UCD 2041</strain>
    </source>
</reference>
<evidence type="ECO:0000256" key="9">
    <source>
        <dbReference type="ARBA" id="ARBA00023136"/>
    </source>
</evidence>
<dbReference type="InterPro" id="IPR022764">
    <property type="entry name" value="Peptidase_S54_rhomboid_dom"/>
</dbReference>
<dbReference type="GO" id="GO:0005794">
    <property type="term" value="C:Golgi apparatus"/>
    <property type="evidence" value="ECO:0007669"/>
    <property type="project" value="UniProtKB-SubCell"/>
</dbReference>
<evidence type="ECO:0000256" key="8">
    <source>
        <dbReference type="ARBA" id="ARBA00022989"/>
    </source>
</evidence>
<gene>
    <name evidence="15" type="ORF">BRETT_000973</name>
</gene>
<evidence type="ECO:0000256" key="13">
    <source>
        <dbReference type="SAM" id="Phobius"/>
    </source>
</evidence>
<evidence type="ECO:0000256" key="12">
    <source>
        <dbReference type="ARBA" id="ARBA00042081"/>
    </source>
</evidence>
<keyword evidence="9 13" id="KW-0472">Membrane</keyword>
<dbReference type="RefSeq" id="XP_041137745.1">
    <property type="nucleotide sequence ID" value="XM_041279531.1"/>
</dbReference>
<dbReference type="PANTHER" id="PTHR43066:SF1">
    <property type="entry name" value="RHOMBOID PROTEIN 2"/>
    <property type="match status" value="1"/>
</dbReference>
<dbReference type="EC" id="3.4.21.105" evidence="4"/>
<dbReference type="GO" id="GO:0016020">
    <property type="term" value="C:membrane"/>
    <property type="evidence" value="ECO:0007669"/>
    <property type="project" value="InterPro"/>
</dbReference>
<feature type="transmembrane region" description="Helical" evidence="13">
    <location>
        <begin position="108"/>
        <end position="130"/>
    </location>
</feature>
<proteinExistence type="inferred from homology"/>
<sequence>MLGLQDEGLLRRYAAKGQGYVFPTNGIPIETLIVCVCIIVVYIASLFNGNIRSDMALKPDSLFHISELPRLSSYVWVHSGFFHLFFNVLSLWAPLAEFERTNGTFHTALVLSILATAVAIPYCLLGTLFFPNTVVLGASGWVFSLISYFSYVNSLSHRTVKLFNSWEVPTLSIPFIFMLTVFLMVPNSSLIGHFLGIVTGFLLAKGWFINLTVLPFGLMEKIEARLSGLIDHLPGIFNYVRESSVKSSRYQYSSTALPLYTQDEDLSSRPLRLSTDENLHEDNAGPFIGTGHVLGSNI</sequence>
<comment type="catalytic activity">
    <reaction evidence="1">
        <text>Cleaves type-1 transmembrane domains using a catalytic dyad composed of serine and histidine that are contributed by different transmembrane domains.</text>
        <dbReference type="EC" id="3.4.21.105"/>
    </reaction>
</comment>
<name>A0A871RDZ7_DEKBR</name>
<evidence type="ECO:0000256" key="4">
    <source>
        <dbReference type="ARBA" id="ARBA00013039"/>
    </source>
</evidence>
<feature type="transmembrane region" description="Helical" evidence="13">
    <location>
        <begin position="166"/>
        <end position="185"/>
    </location>
</feature>
<dbReference type="Pfam" id="PF01694">
    <property type="entry name" value="Rhomboid"/>
    <property type="match status" value="1"/>
</dbReference>
<dbReference type="Gene3D" id="1.20.1540.10">
    <property type="entry name" value="Rhomboid-like"/>
    <property type="match status" value="1"/>
</dbReference>
<dbReference type="EMBL" id="CP063136">
    <property type="protein sequence ID" value="QOU21252.1"/>
    <property type="molecule type" value="Genomic_DNA"/>
</dbReference>
<evidence type="ECO:0000313" key="15">
    <source>
        <dbReference type="EMBL" id="QOU21252.1"/>
    </source>
</evidence>
<feature type="transmembrane region" description="Helical" evidence="13">
    <location>
        <begin position="191"/>
        <end position="218"/>
    </location>
</feature>
<dbReference type="PANTHER" id="PTHR43066">
    <property type="entry name" value="RHOMBOID-RELATED PROTEIN"/>
    <property type="match status" value="1"/>
</dbReference>
<dbReference type="GeneID" id="64572898"/>
<evidence type="ECO:0000313" key="16">
    <source>
        <dbReference type="Proteomes" id="UP000663131"/>
    </source>
</evidence>
<feature type="domain" description="Peptidase S54 rhomboid" evidence="14">
    <location>
        <begin position="67"/>
        <end position="204"/>
    </location>
</feature>
<evidence type="ECO:0000256" key="11">
    <source>
        <dbReference type="ARBA" id="ARBA00039804"/>
    </source>
</evidence>
<accession>A0A871RDZ7</accession>
<dbReference type="InterPro" id="IPR035952">
    <property type="entry name" value="Rhomboid-like_sf"/>
</dbReference>
<evidence type="ECO:0000256" key="5">
    <source>
        <dbReference type="ARBA" id="ARBA00022670"/>
    </source>
</evidence>
<comment type="similarity">
    <text evidence="3">Belongs to the peptidase S54 family.</text>
</comment>
<comment type="subcellular location">
    <subcellularLocation>
        <location evidence="2">Golgi apparatus</location>
        <location evidence="2">cis-Golgi network membrane</location>
        <topology evidence="2">Multi-pass membrane protein</topology>
    </subcellularLocation>
</comment>
<dbReference type="GO" id="GO:0004252">
    <property type="term" value="F:serine-type endopeptidase activity"/>
    <property type="evidence" value="ECO:0007669"/>
    <property type="project" value="InterPro"/>
</dbReference>
<dbReference type="GO" id="GO:0006508">
    <property type="term" value="P:proteolysis"/>
    <property type="evidence" value="ECO:0007669"/>
    <property type="project" value="UniProtKB-KW"/>
</dbReference>